<dbReference type="Gene3D" id="3.30.530.20">
    <property type="match status" value="1"/>
</dbReference>
<dbReference type="CDD" id="cd07822">
    <property type="entry name" value="SRPBCC_4"/>
    <property type="match status" value="1"/>
</dbReference>
<protein>
    <recommendedName>
        <fullName evidence="3">Polyketide cyclase / dehydrase and lipid transport</fullName>
    </recommendedName>
</protein>
<dbReference type="EMBL" id="FZLN01000001">
    <property type="protein sequence ID" value="SNQ28789.1"/>
    <property type="molecule type" value="Genomic_DNA"/>
</dbReference>
<evidence type="ECO:0008006" key="3">
    <source>
        <dbReference type="Google" id="ProtNLM"/>
    </source>
</evidence>
<gene>
    <name evidence="1" type="ORF">SAMN05444584_0715</name>
</gene>
<organism evidence="1 2">
    <name type="scientific">Acinetobacter apis</name>
    <dbReference type="NCBI Taxonomy" id="1229165"/>
    <lineage>
        <taxon>Bacteria</taxon>
        <taxon>Pseudomonadati</taxon>
        <taxon>Pseudomonadota</taxon>
        <taxon>Gammaproteobacteria</taxon>
        <taxon>Moraxellales</taxon>
        <taxon>Moraxellaceae</taxon>
        <taxon>Acinetobacter</taxon>
    </lineage>
</organism>
<sequence>MGIQAKRLESDVWSRLMIQVLKNLVHHMKKHLFSATINTQVIIDRPCDQVWQHFQSVSSHPHWNHFLHFDRFPTQVDEQISVTLNHHQHTFKMTPQVTQFSEGLLAWKGKLFIHGLFNGYHQFKCQAINKNSTLFTQSEYFSGLLVPLFYRQVIQPTQAHFEQMNHAFKHYLESHH</sequence>
<reference evidence="2" key="1">
    <citation type="submission" date="2017-06" db="EMBL/GenBank/DDBJ databases">
        <authorList>
            <person name="Varghese N."/>
            <person name="Submissions S."/>
        </authorList>
    </citation>
    <scope>NUCLEOTIDE SEQUENCE [LARGE SCALE GENOMIC DNA]</scope>
    <source>
        <strain evidence="2">ANC 5114</strain>
    </source>
</reference>
<dbReference type="Proteomes" id="UP000243463">
    <property type="component" value="Unassembled WGS sequence"/>
</dbReference>
<dbReference type="PANTHER" id="PTHR36166:SF1">
    <property type="entry name" value="SRPBCC DOMAIN-CONTAINING PROTEIN"/>
    <property type="match status" value="1"/>
</dbReference>
<keyword evidence="2" id="KW-1185">Reference proteome</keyword>
<evidence type="ECO:0000313" key="2">
    <source>
        <dbReference type="Proteomes" id="UP000243463"/>
    </source>
</evidence>
<proteinExistence type="predicted"/>
<dbReference type="InterPro" id="IPR023393">
    <property type="entry name" value="START-like_dom_sf"/>
</dbReference>
<evidence type="ECO:0000313" key="1">
    <source>
        <dbReference type="EMBL" id="SNQ28789.1"/>
    </source>
</evidence>
<dbReference type="AlphaFoldDB" id="A0A217EE44"/>
<accession>A0A217EE44</accession>
<name>A0A217EE44_9GAMM</name>
<dbReference type="SUPFAM" id="SSF55961">
    <property type="entry name" value="Bet v1-like"/>
    <property type="match status" value="1"/>
</dbReference>
<dbReference type="PANTHER" id="PTHR36166">
    <property type="entry name" value="CHROMOSOME 9, WHOLE GENOME SHOTGUN SEQUENCE"/>
    <property type="match status" value="1"/>
</dbReference>